<reference evidence="1" key="2">
    <citation type="journal article" date="2015" name="Data Brief">
        <title>Shoot transcriptome of the giant reed, Arundo donax.</title>
        <authorList>
            <person name="Barrero R.A."/>
            <person name="Guerrero F.D."/>
            <person name="Moolhuijzen P."/>
            <person name="Goolsby J.A."/>
            <person name="Tidwell J."/>
            <person name="Bellgard S.E."/>
            <person name="Bellgard M.I."/>
        </authorList>
    </citation>
    <scope>NUCLEOTIDE SEQUENCE</scope>
    <source>
        <tissue evidence="1">Shoot tissue taken approximately 20 cm above the soil surface</tissue>
    </source>
</reference>
<proteinExistence type="predicted"/>
<dbReference type="EMBL" id="GBRH01252355">
    <property type="protein sequence ID" value="JAD45540.1"/>
    <property type="molecule type" value="Transcribed_RNA"/>
</dbReference>
<name>A0A0A9A965_ARUDO</name>
<dbReference type="AlphaFoldDB" id="A0A0A9A965"/>
<sequence length="39" mass="4641">MFFSFTSHVVVNAKIAVDCYNVTFPHDMFHRSHVKIRKM</sequence>
<evidence type="ECO:0000313" key="1">
    <source>
        <dbReference type="EMBL" id="JAD45540.1"/>
    </source>
</evidence>
<accession>A0A0A9A965</accession>
<organism evidence="1">
    <name type="scientific">Arundo donax</name>
    <name type="common">Giant reed</name>
    <name type="synonym">Donax arundinaceus</name>
    <dbReference type="NCBI Taxonomy" id="35708"/>
    <lineage>
        <taxon>Eukaryota</taxon>
        <taxon>Viridiplantae</taxon>
        <taxon>Streptophyta</taxon>
        <taxon>Embryophyta</taxon>
        <taxon>Tracheophyta</taxon>
        <taxon>Spermatophyta</taxon>
        <taxon>Magnoliopsida</taxon>
        <taxon>Liliopsida</taxon>
        <taxon>Poales</taxon>
        <taxon>Poaceae</taxon>
        <taxon>PACMAD clade</taxon>
        <taxon>Arundinoideae</taxon>
        <taxon>Arundineae</taxon>
        <taxon>Arundo</taxon>
    </lineage>
</organism>
<reference evidence="1" key="1">
    <citation type="submission" date="2014-09" db="EMBL/GenBank/DDBJ databases">
        <authorList>
            <person name="Magalhaes I.L.F."/>
            <person name="Oliveira U."/>
            <person name="Santos F.R."/>
            <person name="Vidigal T.H.D.A."/>
            <person name="Brescovit A.D."/>
            <person name="Santos A.J."/>
        </authorList>
    </citation>
    <scope>NUCLEOTIDE SEQUENCE</scope>
    <source>
        <tissue evidence="1">Shoot tissue taken approximately 20 cm above the soil surface</tissue>
    </source>
</reference>
<protein>
    <submittedName>
        <fullName evidence="1">Uncharacterized protein</fullName>
    </submittedName>
</protein>